<protein>
    <submittedName>
        <fullName evidence="2">Uncharacterized protein</fullName>
    </submittedName>
</protein>
<feature type="transmembrane region" description="Helical" evidence="1">
    <location>
        <begin position="9"/>
        <end position="26"/>
    </location>
</feature>
<organism evidence="2 3">
    <name type="scientific">Caballeronia udeis</name>
    <dbReference type="NCBI Taxonomy" id="1232866"/>
    <lineage>
        <taxon>Bacteria</taxon>
        <taxon>Pseudomonadati</taxon>
        <taxon>Pseudomonadota</taxon>
        <taxon>Betaproteobacteria</taxon>
        <taxon>Burkholderiales</taxon>
        <taxon>Burkholderiaceae</taxon>
        <taxon>Caballeronia</taxon>
    </lineage>
</organism>
<reference evidence="2 3" key="1">
    <citation type="submission" date="2016-01" db="EMBL/GenBank/DDBJ databases">
        <authorList>
            <person name="Oliw E.H."/>
        </authorList>
    </citation>
    <scope>NUCLEOTIDE SEQUENCE [LARGE SCALE GENOMIC DNA]</scope>
    <source>
        <strain evidence="2">LMG 27134</strain>
    </source>
</reference>
<dbReference type="Proteomes" id="UP000054683">
    <property type="component" value="Unassembled WGS sequence"/>
</dbReference>
<name>A0A158HJ69_9BURK</name>
<sequence length="79" mass="9203">MRALIERQLYRPAVVLPLLVLMRLMVTLDFNLMQVTFVVVMKGSQYMFQAVFRQRHDQADRSGALTPQVHAMHDKTCHC</sequence>
<dbReference type="AlphaFoldDB" id="A0A158HJ69"/>
<keyword evidence="1" id="KW-1133">Transmembrane helix</keyword>
<dbReference type="RefSeq" id="WP_075643965.1">
    <property type="nucleotide sequence ID" value="NZ_FCOK02000031.1"/>
</dbReference>
<accession>A0A158HJ69</accession>
<dbReference type="OrthoDB" id="9103712at2"/>
<keyword evidence="1" id="KW-0472">Membrane</keyword>
<evidence type="ECO:0000313" key="3">
    <source>
        <dbReference type="Proteomes" id="UP000054683"/>
    </source>
</evidence>
<proteinExistence type="predicted"/>
<dbReference type="EMBL" id="FCOK02000031">
    <property type="protein sequence ID" value="SAL44442.1"/>
    <property type="molecule type" value="Genomic_DNA"/>
</dbReference>
<evidence type="ECO:0000256" key="1">
    <source>
        <dbReference type="SAM" id="Phobius"/>
    </source>
</evidence>
<evidence type="ECO:0000313" key="2">
    <source>
        <dbReference type="EMBL" id="SAL44442.1"/>
    </source>
</evidence>
<keyword evidence="1" id="KW-0812">Transmembrane</keyword>
<gene>
    <name evidence="2" type="ORF">AWB69_04508</name>
</gene>